<organism evidence="1 2">
    <name type="scientific">Bacillus pseudomycoides</name>
    <dbReference type="NCBI Taxonomy" id="64104"/>
    <lineage>
        <taxon>Bacteria</taxon>
        <taxon>Bacillati</taxon>
        <taxon>Bacillota</taxon>
        <taxon>Bacilli</taxon>
        <taxon>Bacillales</taxon>
        <taxon>Bacillaceae</taxon>
        <taxon>Bacillus</taxon>
        <taxon>Bacillus cereus group</taxon>
    </lineage>
</organism>
<dbReference type="Pfam" id="PF14425">
    <property type="entry name" value="Imm3"/>
    <property type="match status" value="1"/>
</dbReference>
<gene>
    <name evidence="1" type="ORF">FOS08_09315</name>
</gene>
<dbReference type="AlphaFoldDB" id="A0AAJ2DMK7"/>
<dbReference type="InterPro" id="IPR025678">
    <property type="entry name" value="Imm3"/>
</dbReference>
<name>A0AAJ2DMK7_9BACI</name>
<evidence type="ECO:0000313" key="2">
    <source>
        <dbReference type="Proteomes" id="UP001248134"/>
    </source>
</evidence>
<dbReference type="Proteomes" id="UP001248134">
    <property type="component" value="Unassembled WGS sequence"/>
</dbReference>
<accession>A0AAJ2DMK7</accession>
<dbReference type="RefSeq" id="WP_018766756.1">
    <property type="nucleotide sequence ID" value="NZ_CM000743.1"/>
</dbReference>
<comment type="caution">
    <text evidence="1">The sequence shown here is derived from an EMBL/GenBank/DDBJ whole genome shotgun (WGS) entry which is preliminary data.</text>
</comment>
<dbReference type="EMBL" id="VLYX01000007">
    <property type="protein sequence ID" value="MDR4326142.1"/>
    <property type="molecule type" value="Genomic_DNA"/>
</dbReference>
<reference evidence="1" key="1">
    <citation type="submission" date="2019-07" db="EMBL/GenBank/DDBJ databases">
        <title>Phylogenomic Reclassification of ATCC Bacillus Strains and Various Taxa within the Genus Bacillus.</title>
        <authorList>
            <person name="Riojas M.A."/>
            <person name="Frank A.M."/>
            <person name="Fenn S.L."/>
            <person name="King S.P."/>
            <person name="Brower S.M."/>
            <person name="Hazbon M.H."/>
        </authorList>
    </citation>
    <scope>NUCLEOTIDE SEQUENCE</scope>
    <source>
        <strain evidence="1">NR-12239</strain>
    </source>
</reference>
<evidence type="ECO:0000313" key="1">
    <source>
        <dbReference type="EMBL" id="MDR4326142.1"/>
    </source>
</evidence>
<protein>
    <submittedName>
        <fullName evidence="1">Uncharacterized protein</fullName>
    </submittedName>
</protein>
<sequence length="38" mass="4629">MKYWGDNELFEAIKEDYNDFLSLNRGYREAIAAEWRTL</sequence>
<proteinExistence type="predicted"/>